<dbReference type="RefSeq" id="WP_267568742.1">
    <property type="nucleotide sequence ID" value="NZ_JAPNTZ010000019.1"/>
</dbReference>
<accession>A0ABT4BF30</accession>
<proteinExistence type="predicted"/>
<dbReference type="EMBL" id="JAPNTZ010000019">
    <property type="protein sequence ID" value="MCY1144178.1"/>
    <property type="molecule type" value="Genomic_DNA"/>
</dbReference>
<keyword evidence="3" id="KW-1185">Reference proteome</keyword>
<evidence type="ECO:0000313" key="3">
    <source>
        <dbReference type="Proteomes" id="UP001151002"/>
    </source>
</evidence>
<evidence type="ECO:0008006" key="4">
    <source>
        <dbReference type="Google" id="ProtNLM"/>
    </source>
</evidence>
<name>A0ABT4BF30_9ACTN</name>
<evidence type="ECO:0000256" key="1">
    <source>
        <dbReference type="SAM" id="MobiDB-lite"/>
    </source>
</evidence>
<comment type="caution">
    <text evidence="2">The sequence shown here is derived from an EMBL/GenBank/DDBJ whole genome shotgun (WGS) entry which is preliminary data.</text>
</comment>
<protein>
    <recommendedName>
        <fullName evidence="4">Right handed beta helix domain-containing protein</fullName>
    </recommendedName>
</protein>
<organism evidence="2 3">
    <name type="scientific">Paractinoplanes pyxinae</name>
    <dbReference type="NCBI Taxonomy" id="2997416"/>
    <lineage>
        <taxon>Bacteria</taxon>
        <taxon>Bacillati</taxon>
        <taxon>Actinomycetota</taxon>
        <taxon>Actinomycetes</taxon>
        <taxon>Micromonosporales</taxon>
        <taxon>Micromonosporaceae</taxon>
        <taxon>Paractinoplanes</taxon>
    </lineage>
</organism>
<sequence>MIDNDELPGWSHAAVSPRDTAEGRVRGNHLHHNRQTGLDYGIELERDTSAVIEDNRFEHAIAATGIRTQQYDARLNTVSSNPARHSFDMHGEHEALANNQPYAGAVIHIDHNASGDTTQKAVVIRGQPATVATVTGKLLRPRHPGSLGRAKSALSGRTAGQLVVSANTYSTAPANCSPGSRHVSW</sequence>
<evidence type="ECO:0000313" key="2">
    <source>
        <dbReference type="EMBL" id="MCY1144178.1"/>
    </source>
</evidence>
<gene>
    <name evidence="2" type="ORF">OWR29_39820</name>
</gene>
<reference evidence="2" key="1">
    <citation type="submission" date="2022-11" db="EMBL/GenBank/DDBJ databases">
        <authorList>
            <person name="Somphong A."/>
            <person name="Phongsopitanun W."/>
        </authorList>
    </citation>
    <scope>NUCLEOTIDE SEQUENCE</scope>
    <source>
        <strain evidence="2">Pm04-4</strain>
    </source>
</reference>
<feature type="region of interest" description="Disordered" evidence="1">
    <location>
        <begin position="1"/>
        <end position="26"/>
    </location>
</feature>
<dbReference type="Proteomes" id="UP001151002">
    <property type="component" value="Unassembled WGS sequence"/>
</dbReference>